<accession>A0ABR7A4Z2</accession>
<name>A0ABR7A4Z2_9BURK</name>
<gene>
    <name evidence="2" type="ORF">H8K43_09810</name>
</gene>
<protein>
    <submittedName>
        <fullName evidence="2">Holin family protein</fullName>
    </submittedName>
</protein>
<dbReference type="RefSeq" id="WP_186903648.1">
    <property type="nucleotide sequence ID" value="NZ_JACOGD010000004.1"/>
</dbReference>
<sequence length="136" mass="14456">MALDPISAALDVGGKLIDRLWPDPEKADAAKFELFKLQQSGELAQMLGQMDINKVEAASTSVFVAGWRPFVGWVCGFAFAVKFVVVPVAAFVLAAAGHPVVVPVLDISEMLTVLGGLLGLSGYRTLEKIKGVEGNR</sequence>
<proteinExistence type="predicted"/>
<evidence type="ECO:0000256" key="1">
    <source>
        <dbReference type="SAM" id="Phobius"/>
    </source>
</evidence>
<keyword evidence="3" id="KW-1185">Reference proteome</keyword>
<keyword evidence="1" id="KW-0472">Membrane</keyword>
<keyword evidence="1" id="KW-1133">Transmembrane helix</keyword>
<reference evidence="2 3" key="1">
    <citation type="submission" date="2020-08" db="EMBL/GenBank/DDBJ databases">
        <title>Novel species isolated from subtropical streams in China.</title>
        <authorList>
            <person name="Lu H."/>
        </authorList>
    </citation>
    <scope>NUCLEOTIDE SEQUENCE [LARGE SCALE GENOMIC DNA]</scope>
    <source>
        <strain evidence="2 3">CY22W</strain>
    </source>
</reference>
<keyword evidence="1" id="KW-0812">Transmembrane</keyword>
<evidence type="ECO:0000313" key="2">
    <source>
        <dbReference type="EMBL" id="MBC3931966.1"/>
    </source>
</evidence>
<feature type="transmembrane region" description="Helical" evidence="1">
    <location>
        <begin position="100"/>
        <end position="120"/>
    </location>
</feature>
<dbReference type="Pfam" id="PF11351">
    <property type="entry name" value="GTA_holin_3TM"/>
    <property type="match status" value="1"/>
</dbReference>
<dbReference type="Proteomes" id="UP000654304">
    <property type="component" value="Unassembled WGS sequence"/>
</dbReference>
<organism evidence="2 3">
    <name type="scientific">Undibacterium curvum</name>
    <dbReference type="NCBI Taxonomy" id="2762294"/>
    <lineage>
        <taxon>Bacteria</taxon>
        <taxon>Pseudomonadati</taxon>
        <taxon>Pseudomonadota</taxon>
        <taxon>Betaproteobacteria</taxon>
        <taxon>Burkholderiales</taxon>
        <taxon>Oxalobacteraceae</taxon>
        <taxon>Undibacterium</taxon>
    </lineage>
</organism>
<evidence type="ECO:0000313" key="3">
    <source>
        <dbReference type="Proteomes" id="UP000654304"/>
    </source>
</evidence>
<comment type="caution">
    <text evidence="2">The sequence shown here is derived from an EMBL/GenBank/DDBJ whole genome shotgun (WGS) entry which is preliminary data.</text>
</comment>
<dbReference type="InterPro" id="IPR021497">
    <property type="entry name" value="GTA_holin_3TM"/>
</dbReference>
<feature type="transmembrane region" description="Helical" evidence="1">
    <location>
        <begin position="70"/>
        <end position="94"/>
    </location>
</feature>
<dbReference type="EMBL" id="JACOGD010000004">
    <property type="protein sequence ID" value="MBC3931966.1"/>
    <property type="molecule type" value="Genomic_DNA"/>
</dbReference>